<keyword evidence="5 9" id="KW-0812">Transmembrane</keyword>
<dbReference type="PANTHER" id="PTHR30574">
    <property type="entry name" value="INNER MEMBRANE PROTEIN YEDE"/>
    <property type="match status" value="1"/>
</dbReference>
<proteinExistence type="inferred from homology"/>
<dbReference type="EMBL" id="MFNF01000066">
    <property type="protein sequence ID" value="OGG98856.1"/>
    <property type="molecule type" value="Genomic_DNA"/>
</dbReference>
<sequence length="175" mass="18307">MSENAPKAKPYWPNLAAGIGLGLVLLTAYFISGRGLGGSGAVARVTAGVMNIAAPEHVRGLSLFSGYFRQGLFDWTDWLIFQTIGVFLGGFVAAVTAGRFAPGVEKGPQVSRRQRFGYSLLGGAIMGIGARIAKGCTSGQGLSGGATLALGSWVFLLGLFVGGFVTAIFFKRLWQ</sequence>
<keyword evidence="4" id="KW-0997">Cell inner membrane</keyword>
<dbReference type="GO" id="GO:0005886">
    <property type="term" value="C:plasma membrane"/>
    <property type="evidence" value="ECO:0007669"/>
    <property type="project" value="UniProtKB-SubCell"/>
</dbReference>
<keyword evidence="2" id="KW-0813">Transport</keyword>
<dbReference type="Pfam" id="PF04143">
    <property type="entry name" value="Sulf_transp"/>
    <property type="match status" value="1"/>
</dbReference>
<organism evidence="10 11">
    <name type="scientific">Candidatus Lambdaproteobacteria bacterium RIFOXYD2_FULL_56_26</name>
    <dbReference type="NCBI Taxonomy" id="1817773"/>
    <lineage>
        <taxon>Bacteria</taxon>
        <taxon>Pseudomonadati</taxon>
        <taxon>Pseudomonadota</taxon>
        <taxon>Candidatus Lambdaproteobacteria</taxon>
    </lineage>
</organism>
<keyword evidence="7 9" id="KW-0472">Membrane</keyword>
<evidence type="ECO:0000256" key="3">
    <source>
        <dbReference type="ARBA" id="ARBA00022475"/>
    </source>
</evidence>
<evidence type="ECO:0000256" key="8">
    <source>
        <dbReference type="ARBA" id="ARBA00035655"/>
    </source>
</evidence>
<protein>
    <submittedName>
        <fullName evidence="10">Uncharacterized protein</fullName>
    </submittedName>
</protein>
<evidence type="ECO:0000313" key="10">
    <source>
        <dbReference type="EMBL" id="OGG98856.1"/>
    </source>
</evidence>
<comment type="similarity">
    <text evidence="8">Belongs to the TsuA/YedE (TC 9.B.102) family.</text>
</comment>
<feature type="transmembrane region" description="Helical" evidence="9">
    <location>
        <begin position="78"/>
        <end position="95"/>
    </location>
</feature>
<keyword evidence="6 9" id="KW-1133">Transmembrane helix</keyword>
<evidence type="ECO:0000256" key="7">
    <source>
        <dbReference type="ARBA" id="ARBA00023136"/>
    </source>
</evidence>
<dbReference type="PANTHER" id="PTHR30574:SF1">
    <property type="entry name" value="SULPHUR TRANSPORT DOMAIN-CONTAINING PROTEIN"/>
    <property type="match status" value="1"/>
</dbReference>
<name>A0A1F6GL61_9PROT</name>
<evidence type="ECO:0000256" key="4">
    <source>
        <dbReference type="ARBA" id="ARBA00022519"/>
    </source>
</evidence>
<dbReference type="AlphaFoldDB" id="A0A1F6GL61"/>
<comment type="caution">
    <text evidence="10">The sequence shown here is derived from an EMBL/GenBank/DDBJ whole genome shotgun (WGS) entry which is preliminary data.</text>
</comment>
<evidence type="ECO:0000256" key="5">
    <source>
        <dbReference type="ARBA" id="ARBA00022692"/>
    </source>
</evidence>
<keyword evidence="3" id="KW-1003">Cell membrane</keyword>
<evidence type="ECO:0000256" key="6">
    <source>
        <dbReference type="ARBA" id="ARBA00022989"/>
    </source>
</evidence>
<comment type="subcellular location">
    <subcellularLocation>
        <location evidence="1">Cell inner membrane</location>
        <topology evidence="1">Multi-pass membrane protein</topology>
    </subcellularLocation>
</comment>
<feature type="transmembrane region" description="Helical" evidence="9">
    <location>
        <begin position="145"/>
        <end position="170"/>
    </location>
</feature>
<evidence type="ECO:0000256" key="9">
    <source>
        <dbReference type="SAM" id="Phobius"/>
    </source>
</evidence>
<dbReference type="InterPro" id="IPR007272">
    <property type="entry name" value="Sulf_transp_TsuA/YedE"/>
</dbReference>
<accession>A0A1F6GL61</accession>
<dbReference type="Proteomes" id="UP000177583">
    <property type="component" value="Unassembled WGS sequence"/>
</dbReference>
<evidence type="ECO:0000256" key="2">
    <source>
        <dbReference type="ARBA" id="ARBA00022448"/>
    </source>
</evidence>
<feature type="transmembrane region" description="Helical" evidence="9">
    <location>
        <begin position="12"/>
        <end position="31"/>
    </location>
</feature>
<gene>
    <name evidence="10" type="ORF">A2557_13200</name>
</gene>
<evidence type="ECO:0000313" key="11">
    <source>
        <dbReference type="Proteomes" id="UP000177583"/>
    </source>
</evidence>
<evidence type="ECO:0000256" key="1">
    <source>
        <dbReference type="ARBA" id="ARBA00004429"/>
    </source>
</evidence>
<feature type="transmembrane region" description="Helical" evidence="9">
    <location>
        <begin position="116"/>
        <end position="133"/>
    </location>
</feature>
<reference evidence="10 11" key="1">
    <citation type="journal article" date="2016" name="Nat. Commun.">
        <title>Thousands of microbial genomes shed light on interconnected biogeochemical processes in an aquifer system.</title>
        <authorList>
            <person name="Anantharaman K."/>
            <person name="Brown C.T."/>
            <person name="Hug L.A."/>
            <person name="Sharon I."/>
            <person name="Castelle C.J."/>
            <person name="Probst A.J."/>
            <person name="Thomas B.C."/>
            <person name="Singh A."/>
            <person name="Wilkins M.J."/>
            <person name="Karaoz U."/>
            <person name="Brodie E.L."/>
            <person name="Williams K.H."/>
            <person name="Hubbard S.S."/>
            <person name="Banfield J.F."/>
        </authorList>
    </citation>
    <scope>NUCLEOTIDE SEQUENCE [LARGE SCALE GENOMIC DNA]</scope>
</reference>